<feature type="transmembrane region" description="Helical" evidence="1">
    <location>
        <begin position="42"/>
        <end position="64"/>
    </location>
</feature>
<feature type="transmembrane region" description="Helical" evidence="1">
    <location>
        <begin position="317"/>
        <end position="334"/>
    </location>
</feature>
<feature type="transmembrane region" description="Helical" evidence="1">
    <location>
        <begin position="136"/>
        <end position="158"/>
    </location>
</feature>
<feature type="transmembrane region" description="Helical" evidence="1">
    <location>
        <begin position="274"/>
        <end position="296"/>
    </location>
</feature>
<reference evidence="2 3" key="1">
    <citation type="submission" date="2024-04" db="EMBL/GenBank/DDBJ databases">
        <title>Isolation of an actinomycete strain from pig manure.</title>
        <authorList>
            <person name="Gong T."/>
            <person name="Yu Z."/>
            <person name="An M."/>
            <person name="Wei C."/>
            <person name="Yang W."/>
            <person name="Liu L."/>
        </authorList>
    </citation>
    <scope>NUCLEOTIDE SEQUENCE [LARGE SCALE GENOMIC DNA]</scope>
    <source>
        <strain evidence="2 3">ZF39</strain>
    </source>
</reference>
<evidence type="ECO:0000313" key="2">
    <source>
        <dbReference type="EMBL" id="XAN07567.1"/>
    </source>
</evidence>
<proteinExistence type="predicted"/>
<feature type="transmembrane region" description="Helical" evidence="1">
    <location>
        <begin position="420"/>
        <end position="439"/>
    </location>
</feature>
<evidence type="ECO:0000313" key="3">
    <source>
        <dbReference type="Proteomes" id="UP001442841"/>
    </source>
</evidence>
<feature type="transmembrane region" description="Helical" evidence="1">
    <location>
        <begin position="340"/>
        <end position="360"/>
    </location>
</feature>
<accession>A0ABZ3FNG7</accession>
<organism evidence="2 3">
    <name type="scientific">Ammonicoccus fulvus</name>
    <dbReference type="NCBI Taxonomy" id="3138240"/>
    <lineage>
        <taxon>Bacteria</taxon>
        <taxon>Bacillati</taxon>
        <taxon>Actinomycetota</taxon>
        <taxon>Actinomycetes</taxon>
        <taxon>Propionibacteriales</taxon>
        <taxon>Propionibacteriaceae</taxon>
        <taxon>Ammonicoccus</taxon>
    </lineage>
</organism>
<feature type="transmembrane region" description="Helical" evidence="1">
    <location>
        <begin position="170"/>
        <end position="191"/>
    </location>
</feature>
<evidence type="ECO:0008006" key="4">
    <source>
        <dbReference type="Google" id="ProtNLM"/>
    </source>
</evidence>
<feature type="transmembrane region" description="Helical" evidence="1">
    <location>
        <begin position="519"/>
        <end position="537"/>
    </location>
</feature>
<feature type="transmembrane region" description="Helical" evidence="1">
    <location>
        <begin position="486"/>
        <end position="507"/>
    </location>
</feature>
<gene>
    <name evidence="2" type="ORF">AADG42_09755</name>
</gene>
<evidence type="ECO:0000256" key="1">
    <source>
        <dbReference type="SAM" id="Phobius"/>
    </source>
</evidence>
<feature type="transmembrane region" description="Helical" evidence="1">
    <location>
        <begin position="246"/>
        <end position="262"/>
    </location>
</feature>
<sequence length="560" mass="59746">MPIPIALQAARTSLRSLAYHVIVEPVRGGGPLPRRWPRPVRVAVAVGMIIYLALMVSVAFSGLTTPPNDSLGALPVPGRVLIAIGVSATLFFLLAASVHMPLLLTLLVWGVVASTLAVAAATTFRIAQFIDAGAAPFIWLILMAVLIVQWVALLVLCIAQRRRPITGRWLVALAALVSTSYAVPTLMSVVADPEHSVMSSTATLLPMFVLLIGAAPIAIASGTAFAEVTVRAVTWAALSARPMVHLRVWQVLVVLLTGLQVWRAVDLRPAHTWLYASTIALISATLAITFGCVAWARRRSPRLAPRPTTVMESVPRLAYLISPFMIWPLLWMSAGPELSMPIGLALGGVFALVWTARAVGRGDVVGAAIGPPLACGMAVHSAVFAGMPTLQSDLVSGFVLSALLLAALILWRVRGVANQTRWMIVALGLALVAIHPLRAVLAEPIAAALGFSSVALVFFGLIWRVFTDGRYTRVGGPRFPIETRAFLFGAHSVLAAAAVAMTAFGNWDESFSLELFTQWGDWVMGRFALLAVIVGLIEIGRFHVDPDPGVPVPEYLPARG</sequence>
<dbReference type="EMBL" id="CP154795">
    <property type="protein sequence ID" value="XAN07567.1"/>
    <property type="molecule type" value="Genomic_DNA"/>
</dbReference>
<feature type="transmembrane region" description="Helical" evidence="1">
    <location>
        <begin position="76"/>
        <end position="95"/>
    </location>
</feature>
<feature type="transmembrane region" description="Helical" evidence="1">
    <location>
        <begin position="445"/>
        <end position="466"/>
    </location>
</feature>
<keyword evidence="1" id="KW-0472">Membrane</keyword>
<protein>
    <recommendedName>
        <fullName evidence="4">DUF2339 domain-containing protein</fullName>
    </recommendedName>
</protein>
<feature type="transmembrane region" description="Helical" evidence="1">
    <location>
        <begin position="203"/>
        <end position="225"/>
    </location>
</feature>
<feature type="transmembrane region" description="Helical" evidence="1">
    <location>
        <begin position="394"/>
        <end position="413"/>
    </location>
</feature>
<dbReference type="Proteomes" id="UP001442841">
    <property type="component" value="Chromosome"/>
</dbReference>
<feature type="transmembrane region" description="Helical" evidence="1">
    <location>
        <begin position="367"/>
        <end position="388"/>
    </location>
</feature>
<name>A0ABZ3FNG7_9ACTN</name>
<dbReference type="RefSeq" id="WP_425309031.1">
    <property type="nucleotide sequence ID" value="NZ_CP154795.1"/>
</dbReference>
<keyword evidence="1" id="KW-1133">Transmembrane helix</keyword>
<keyword evidence="3" id="KW-1185">Reference proteome</keyword>
<keyword evidence="1" id="KW-0812">Transmembrane</keyword>
<feature type="transmembrane region" description="Helical" evidence="1">
    <location>
        <begin position="102"/>
        <end position="124"/>
    </location>
</feature>